<protein>
    <submittedName>
        <fullName evidence="1">Uncharacterized protein</fullName>
    </submittedName>
</protein>
<reference evidence="1 2" key="1">
    <citation type="submission" date="2019-05" db="EMBL/GenBank/DDBJ databases">
        <title>Another draft genome of Portunus trituberculatus and its Hox gene families provides insights of decapod evolution.</title>
        <authorList>
            <person name="Jeong J.-H."/>
            <person name="Song I."/>
            <person name="Kim S."/>
            <person name="Choi T."/>
            <person name="Kim D."/>
            <person name="Ryu S."/>
            <person name="Kim W."/>
        </authorList>
    </citation>
    <scope>NUCLEOTIDE SEQUENCE [LARGE SCALE GENOMIC DNA]</scope>
    <source>
        <tissue evidence="1">Muscle</tissue>
    </source>
</reference>
<sequence>MKLMKRSKYRESKLKVTKTCYFCNYQLLLLHNTKINAKHYLSKKFEYVKNELFFCIPAFYPQK</sequence>
<dbReference type="AlphaFoldDB" id="A0A5B7DAM4"/>
<evidence type="ECO:0000313" key="2">
    <source>
        <dbReference type="Proteomes" id="UP000324222"/>
    </source>
</evidence>
<name>A0A5B7DAM4_PORTR</name>
<gene>
    <name evidence="1" type="ORF">E2C01_011152</name>
</gene>
<dbReference type="EMBL" id="VSRR010000665">
    <property type="protein sequence ID" value="MPC18273.1"/>
    <property type="molecule type" value="Genomic_DNA"/>
</dbReference>
<comment type="caution">
    <text evidence="1">The sequence shown here is derived from an EMBL/GenBank/DDBJ whole genome shotgun (WGS) entry which is preliminary data.</text>
</comment>
<proteinExistence type="predicted"/>
<accession>A0A5B7DAM4</accession>
<organism evidence="1 2">
    <name type="scientific">Portunus trituberculatus</name>
    <name type="common">Swimming crab</name>
    <name type="synonym">Neptunus trituberculatus</name>
    <dbReference type="NCBI Taxonomy" id="210409"/>
    <lineage>
        <taxon>Eukaryota</taxon>
        <taxon>Metazoa</taxon>
        <taxon>Ecdysozoa</taxon>
        <taxon>Arthropoda</taxon>
        <taxon>Crustacea</taxon>
        <taxon>Multicrustacea</taxon>
        <taxon>Malacostraca</taxon>
        <taxon>Eumalacostraca</taxon>
        <taxon>Eucarida</taxon>
        <taxon>Decapoda</taxon>
        <taxon>Pleocyemata</taxon>
        <taxon>Brachyura</taxon>
        <taxon>Eubrachyura</taxon>
        <taxon>Portunoidea</taxon>
        <taxon>Portunidae</taxon>
        <taxon>Portuninae</taxon>
        <taxon>Portunus</taxon>
    </lineage>
</organism>
<evidence type="ECO:0000313" key="1">
    <source>
        <dbReference type="EMBL" id="MPC18273.1"/>
    </source>
</evidence>
<dbReference type="Proteomes" id="UP000324222">
    <property type="component" value="Unassembled WGS sequence"/>
</dbReference>
<keyword evidence="2" id="KW-1185">Reference proteome</keyword>